<name>A0ACC0XIP9_9ROSI</name>
<evidence type="ECO:0000313" key="2">
    <source>
        <dbReference type="Proteomes" id="UP001163603"/>
    </source>
</evidence>
<keyword evidence="2" id="KW-1185">Reference proteome</keyword>
<evidence type="ECO:0000313" key="1">
    <source>
        <dbReference type="EMBL" id="KAJ0017617.1"/>
    </source>
</evidence>
<dbReference type="Proteomes" id="UP001163603">
    <property type="component" value="Chromosome 12"/>
</dbReference>
<organism evidence="1 2">
    <name type="scientific">Pistacia integerrima</name>
    <dbReference type="NCBI Taxonomy" id="434235"/>
    <lineage>
        <taxon>Eukaryota</taxon>
        <taxon>Viridiplantae</taxon>
        <taxon>Streptophyta</taxon>
        <taxon>Embryophyta</taxon>
        <taxon>Tracheophyta</taxon>
        <taxon>Spermatophyta</taxon>
        <taxon>Magnoliopsida</taxon>
        <taxon>eudicotyledons</taxon>
        <taxon>Gunneridae</taxon>
        <taxon>Pentapetalae</taxon>
        <taxon>rosids</taxon>
        <taxon>malvids</taxon>
        <taxon>Sapindales</taxon>
        <taxon>Anacardiaceae</taxon>
        <taxon>Pistacia</taxon>
    </lineage>
</organism>
<protein>
    <submittedName>
        <fullName evidence="1">Uncharacterized protein</fullName>
    </submittedName>
</protein>
<accession>A0ACC0XIP9</accession>
<reference evidence="2" key="1">
    <citation type="journal article" date="2023" name="G3 (Bethesda)">
        <title>Genome assembly and association tests identify interacting loci associated with vigor, precocity, and sex in interspecific pistachio rootstocks.</title>
        <authorList>
            <person name="Palmer W."/>
            <person name="Jacygrad E."/>
            <person name="Sagayaradj S."/>
            <person name="Cavanaugh K."/>
            <person name="Han R."/>
            <person name="Bertier L."/>
            <person name="Beede B."/>
            <person name="Kafkas S."/>
            <person name="Golino D."/>
            <person name="Preece J."/>
            <person name="Michelmore R."/>
        </authorList>
    </citation>
    <scope>NUCLEOTIDE SEQUENCE [LARGE SCALE GENOMIC DNA]</scope>
</reference>
<dbReference type="EMBL" id="CM047747">
    <property type="protein sequence ID" value="KAJ0017617.1"/>
    <property type="molecule type" value="Genomic_DNA"/>
</dbReference>
<proteinExistence type="predicted"/>
<sequence>MGVVYRFITTPLTTGRLPSQHFDLALPKLFWFTPTFPTCPTVVERFGYQTDLSEGNFNVVDFPLLQSGLATTPIALANCPPFPSVIFGLNPFKTIRFLDDPSRRRGF</sequence>
<gene>
    <name evidence="1" type="ORF">Pint_10374</name>
</gene>
<comment type="caution">
    <text evidence="1">The sequence shown here is derived from an EMBL/GenBank/DDBJ whole genome shotgun (WGS) entry which is preliminary data.</text>
</comment>